<keyword evidence="2" id="KW-0690">Ribosome biogenesis</keyword>
<reference evidence="12" key="1">
    <citation type="submission" date="2016-03" db="EMBL/GenBank/DDBJ databases">
        <authorList>
            <person name="Devillers Hugo."/>
        </authorList>
    </citation>
    <scope>NUCLEOTIDE SEQUENCE [LARGE SCALE GENOMIC DNA]</scope>
</reference>
<feature type="region of interest" description="Disordered" evidence="9">
    <location>
        <begin position="144"/>
        <end position="285"/>
    </location>
</feature>
<evidence type="ECO:0000256" key="6">
    <source>
        <dbReference type="ARBA" id="ARBA00040137"/>
    </source>
</evidence>
<accession>A0A1G4KDG7</accession>
<dbReference type="Proteomes" id="UP000191144">
    <property type="component" value="Chromosome H"/>
</dbReference>
<feature type="compositionally biased region" description="Basic residues" evidence="9">
    <location>
        <begin position="212"/>
        <end position="236"/>
    </location>
</feature>
<evidence type="ECO:0000256" key="7">
    <source>
        <dbReference type="ARBA" id="ARBA00040376"/>
    </source>
</evidence>
<dbReference type="GO" id="GO:0006364">
    <property type="term" value="P:rRNA processing"/>
    <property type="evidence" value="ECO:0007669"/>
    <property type="project" value="UniProtKB-KW"/>
</dbReference>
<evidence type="ECO:0000256" key="1">
    <source>
        <dbReference type="ARBA" id="ARBA00004604"/>
    </source>
</evidence>
<dbReference type="OrthoDB" id="29523at2759"/>
<dbReference type="InterPro" id="IPR000467">
    <property type="entry name" value="G_patch_dom"/>
</dbReference>
<dbReference type="Pfam" id="PF01585">
    <property type="entry name" value="G-patch"/>
    <property type="match status" value="1"/>
</dbReference>
<organism evidence="11 12">
    <name type="scientific">Lachancea meyersii CBS 8951</name>
    <dbReference type="NCBI Taxonomy" id="1266667"/>
    <lineage>
        <taxon>Eukaryota</taxon>
        <taxon>Fungi</taxon>
        <taxon>Dikarya</taxon>
        <taxon>Ascomycota</taxon>
        <taxon>Saccharomycotina</taxon>
        <taxon>Saccharomycetes</taxon>
        <taxon>Saccharomycetales</taxon>
        <taxon>Saccharomycetaceae</taxon>
        <taxon>Lachancea</taxon>
    </lineage>
</organism>
<sequence length="320" mass="36392">MGLAAVKNKQKLGIDPRNTNWSNDTSRFGHKHLEKMGWKPGSGLGLMPNSTTTHVKVSIKDDTLGLGAKLRNKKKTDEFDTGECAGLDAFQRLLGRLNGKEETVSNELETQRKDNIINGKWGIHFVKGDVLASTWDAKTKTLKKYSNHSIKRARSDHDDSSDDAETRKSKKGKKDKKADKKDKKRLFEDASRKRSGETIKNKSDATEEATLKKYKREKKEKKDKKDKKAKGEKKKKDKAEKKVKKDSTGKKDGKIKKDKKDKHKKISKQEKITREEMLKPKSQGNDEIVSRLSVRSKWIKQKRAAVMDAKALNEIFMIAS</sequence>
<keyword evidence="3" id="KW-0698">rRNA processing</keyword>
<evidence type="ECO:0000256" key="8">
    <source>
        <dbReference type="ARBA" id="ARBA00041961"/>
    </source>
</evidence>
<evidence type="ECO:0000256" key="5">
    <source>
        <dbReference type="ARBA" id="ARBA00038007"/>
    </source>
</evidence>
<dbReference type="PROSITE" id="PS50174">
    <property type="entry name" value="G_PATCH"/>
    <property type="match status" value="1"/>
</dbReference>
<gene>
    <name evidence="11" type="ORF">LAME_0H00452G</name>
</gene>
<keyword evidence="4" id="KW-0539">Nucleus</keyword>
<evidence type="ECO:0000256" key="2">
    <source>
        <dbReference type="ARBA" id="ARBA00022517"/>
    </source>
</evidence>
<dbReference type="AlphaFoldDB" id="A0A1G4KDG7"/>
<evidence type="ECO:0000259" key="10">
    <source>
        <dbReference type="PROSITE" id="PS50174"/>
    </source>
</evidence>
<dbReference type="PANTHER" id="PTHR23149:SF31">
    <property type="entry name" value="PROTEIN PXR1"/>
    <property type="match status" value="1"/>
</dbReference>
<comment type="subcellular location">
    <subcellularLocation>
        <location evidence="1">Nucleus</location>
        <location evidence="1">Nucleolus</location>
    </subcellularLocation>
</comment>
<feature type="region of interest" description="Disordered" evidence="9">
    <location>
        <begin position="1"/>
        <end position="25"/>
    </location>
</feature>
<comment type="similarity">
    <text evidence="5">Belongs to the PINX1 family.</text>
</comment>
<keyword evidence="12" id="KW-1185">Reference proteome</keyword>
<name>A0A1G4KDG7_9SACH</name>
<feature type="compositionally biased region" description="Basic residues" evidence="9">
    <location>
        <begin position="253"/>
        <end position="266"/>
    </location>
</feature>
<dbReference type="InterPro" id="IPR050656">
    <property type="entry name" value="PINX1"/>
</dbReference>
<evidence type="ECO:0000256" key="3">
    <source>
        <dbReference type="ARBA" id="ARBA00022552"/>
    </source>
</evidence>
<evidence type="ECO:0000256" key="4">
    <source>
        <dbReference type="ARBA" id="ARBA00023242"/>
    </source>
</evidence>
<feature type="compositionally biased region" description="Basic and acidic residues" evidence="9">
    <location>
        <begin position="176"/>
        <end position="211"/>
    </location>
</feature>
<dbReference type="PANTHER" id="PTHR23149">
    <property type="entry name" value="G PATCH DOMAIN CONTAINING PROTEIN"/>
    <property type="match status" value="1"/>
</dbReference>
<evidence type="ECO:0000313" key="12">
    <source>
        <dbReference type="Proteomes" id="UP000191144"/>
    </source>
</evidence>
<evidence type="ECO:0000256" key="9">
    <source>
        <dbReference type="SAM" id="MobiDB-lite"/>
    </source>
</evidence>
<protein>
    <recommendedName>
        <fullName evidence="7">Protein PXR1</fullName>
    </recommendedName>
    <alternativeName>
        <fullName evidence="8">PinX1-related protein 1</fullName>
    </alternativeName>
    <alternativeName>
        <fullName evidence="6">Protein pxr1</fullName>
    </alternativeName>
</protein>
<dbReference type="EMBL" id="LT598480">
    <property type="protein sequence ID" value="SCV02434.1"/>
    <property type="molecule type" value="Genomic_DNA"/>
</dbReference>
<dbReference type="GO" id="GO:0005730">
    <property type="term" value="C:nucleolus"/>
    <property type="evidence" value="ECO:0007669"/>
    <property type="project" value="UniProtKB-SubCell"/>
</dbReference>
<proteinExistence type="inferred from homology"/>
<feature type="compositionally biased region" description="Basic and acidic residues" evidence="9">
    <location>
        <begin position="237"/>
        <end position="252"/>
    </location>
</feature>
<dbReference type="GO" id="GO:0003676">
    <property type="term" value="F:nucleic acid binding"/>
    <property type="evidence" value="ECO:0007669"/>
    <property type="project" value="InterPro"/>
</dbReference>
<feature type="compositionally biased region" description="Basic and acidic residues" evidence="9">
    <location>
        <begin position="267"/>
        <end position="279"/>
    </location>
</feature>
<dbReference type="SMART" id="SM00443">
    <property type="entry name" value="G_patch"/>
    <property type="match status" value="1"/>
</dbReference>
<evidence type="ECO:0000313" key="11">
    <source>
        <dbReference type="EMBL" id="SCV02434.1"/>
    </source>
</evidence>
<feature type="domain" description="G-patch" evidence="10">
    <location>
        <begin position="25"/>
        <end position="71"/>
    </location>
</feature>